<dbReference type="NCBIfam" id="TIGR04407">
    <property type="entry name" value="LptF_YjgP"/>
    <property type="match status" value="1"/>
</dbReference>
<evidence type="ECO:0000256" key="1">
    <source>
        <dbReference type="ARBA" id="ARBA00004651"/>
    </source>
</evidence>
<dbReference type="GO" id="GO:0015920">
    <property type="term" value="P:lipopolysaccharide transport"/>
    <property type="evidence" value="ECO:0007669"/>
    <property type="project" value="TreeGrafter"/>
</dbReference>
<reference evidence="7" key="1">
    <citation type="submission" date="2018-06" db="EMBL/GenBank/DDBJ databases">
        <authorList>
            <person name="Zhirakovskaya E."/>
        </authorList>
    </citation>
    <scope>NUCLEOTIDE SEQUENCE</scope>
</reference>
<evidence type="ECO:0000256" key="4">
    <source>
        <dbReference type="ARBA" id="ARBA00022989"/>
    </source>
</evidence>
<comment type="subcellular location">
    <subcellularLocation>
        <location evidence="1">Cell membrane</location>
        <topology evidence="1">Multi-pass membrane protein</topology>
    </subcellularLocation>
</comment>
<evidence type="ECO:0000256" key="2">
    <source>
        <dbReference type="ARBA" id="ARBA00022475"/>
    </source>
</evidence>
<keyword evidence="3 6" id="KW-0812">Transmembrane</keyword>
<sequence>MTRLITVYIFKEMAIPFILSVVLLSATILLGNVLKLLELLLTQSAGLVNIATLIITMIPSFMIYTLPASFLVSVLIACARLSSDNEVIAMKASGLSLGAVIKPVFLMAIIIYIATMLVTLYVYPWGNYNYKKTLFKIASQNAGAAITEKTFYDKFEGTVLYVNEKSTTSNELKGLFISKEGDGQSEVVVAERGRFSSDPEGLSIILQLKDGVIHRKKQAENTYHMVGFSGYDLDLGENRGIRRKKKRPNRELYLGELIERIHKGRQSPAGPSVKTMIDLQKRFALPAVVFIFALLGVPLGLQKVRSAKTTGFGIAIGVLLVYYILTQITEMMGESGVLQPVLAAWGANIILGLLGLFIFRKTMQEKEIKTLAIISGAGSSIGSLFSRKGGKK</sequence>
<evidence type="ECO:0008006" key="8">
    <source>
        <dbReference type="Google" id="ProtNLM"/>
    </source>
</evidence>
<dbReference type="InterPro" id="IPR005495">
    <property type="entry name" value="LptG/LptF_permease"/>
</dbReference>
<keyword evidence="4 6" id="KW-1133">Transmembrane helix</keyword>
<organism evidence="7">
    <name type="scientific">hydrothermal vent metagenome</name>
    <dbReference type="NCBI Taxonomy" id="652676"/>
    <lineage>
        <taxon>unclassified sequences</taxon>
        <taxon>metagenomes</taxon>
        <taxon>ecological metagenomes</taxon>
    </lineage>
</organism>
<dbReference type="GO" id="GO:0043190">
    <property type="term" value="C:ATP-binding cassette (ABC) transporter complex"/>
    <property type="evidence" value="ECO:0007669"/>
    <property type="project" value="InterPro"/>
</dbReference>
<dbReference type="GO" id="GO:0055085">
    <property type="term" value="P:transmembrane transport"/>
    <property type="evidence" value="ECO:0007669"/>
    <property type="project" value="InterPro"/>
</dbReference>
<gene>
    <name evidence="7" type="ORF">MNBD_DELTA01-1598</name>
</gene>
<evidence type="ECO:0000256" key="3">
    <source>
        <dbReference type="ARBA" id="ARBA00022692"/>
    </source>
</evidence>
<feature type="transmembrane region" description="Helical" evidence="6">
    <location>
        <begin position="100"/>
        <end position="123"/>
    </location>
</feature>
<protein>
    <recommendedName>
        <fullName evidence="8">Lipopolysaccharide export system permease protein LptF</fullName>
    </recommendedName>
</protein>
<dbReference type="AlphaFoldDB" id="A0A3B0QRA1"/>
<keyword evidence="2" id="KW-1003">Cell membrane</keyword>
<feature type="transmembrane region" description="Helical" evidence="6">
    <location>
        <begin position="337"/>
        <end position="359"/>
    </location>
</feature>
<keyword evidence="5 6" id="KW-0472">Membrane</keyword>
<feature type="transmembrane region" description="Helical" evidence="6">
    <location>
        <begin position="46"/>
        <end position="79"/>
    </location>
</feature>
<dbReference type="Pfam" id="PF03739">
    <property type="entry name" value="LptF_LptG"/>
    <property type="match status" value="1"/>
</dbReference>
<feature type="transmembrane region" description="Helical" evidence="6">
    <location>
        <begin position="12"/>
        <end position="34"/>
    </location>
</feature>
<accession>A0A3B0QRA1</accession>
<dbReference type="PANTHER" id="PTHR33529:SF6">
    <property type="entry name" value="YJGP_YJGQ FAMILY PERMEASE"/>
    <property type="match status" value="1"/>
</dbReference>
<name>A0A3B0QRA1_9ZZZZ</name>
<dbReference type="EMBL" id="UOEA01000056">
    <property type="protein sequence ID" value="VAV83940.1"/>
    <property type="molecule type" value="Genomic_DNA"/>
</dbReference>
<feature type="transmembrane region" description="Helical" evidence="6">
    <location>
        <begin position="308"/>
        <end position="325"/>
    </location>
</feature>
<dbReference type="PANTHER" id="PTHR33529">
    <property type="entry name" value="SLR0882 PROTEIN-RELATED"/>
    <property type="match status" value="1"/>
</dbReference>
<evidence type="ECO:0000313" key="7">
    <source>
        <dbReference type="EMBL" id="VAV83940.1"/>
    </source>
</evidence>
<evidence type="ECO:0000256" key="5">
    <source>
        <dbReference type="ARBA" id="ARBA00023136"/>
    </source>
</evidence>
<dbReference type="InterPro" id="IPR030922">
    <property type="entry name" value="LptF"/>
</dbReference>
<proteinExistence type="predicted"/>
<evidence type="ECO:0000256" key="6">
    <source>
        <dbReference type="SAM" id="Phobius"/>
    </source>
</evidence>